<proteinExistence type="predicted"/>
<feature type="domain" description="CBS" evidence="3">
    <location>
        <begin position="94"/>
        <end position="147"/>
    </location>
</feature>
<evidence type="ECO:0000259" key="3">
    <source>
        <dbReference type="PROSITE" id="PS51371"/>
    </source>
</evidence>
<dbReference type="InterPro" id="IPR051257">
    <property type="entry name" value="Diverse_CBS-Domain"/>
</dbReference>
<protein>
    <submittedName>
        <fullName evidence="4">CBS domain-containing protein</fullName>
    </submittedName>
</protein>
<dbReference type="InterPro" id="IPR046342">
    <property type="entry name" value="CBS_dom_sf"/>
</dbReference>
<dbReference type="OrthoDB" id="9790355at2"/>
<dbReference type="STRING" id="1121421.SAMN02745123_03186"/>
<evidence type="ECO:0000313" key="4">
    <source>
        <dbReference type="EMBL" id="SHK80360.1"/>
    </source>
</evidence>
<evidence type="ECO:0000256" key="1">
    <source>
        <dbReference type="ARBA" id="ARBA00023122"/>
    </source>
</evidence>
<reference evidence="5" key="1">
    <citation type="submission" date="2016-11" db="EMBL/GenBank/DDBJ databases">
        <authorList>
            <person name="Varghese N."/>
            <person name="Submissions S."/>
        </authorList>
    </citation>
    <scope>NUCLEOTIDE SEQUENCE [LARGE SCALE GENOMIC DNA]</scope>
    <source>
        <strain evidence="5">DSM 10349</strain>
    </source>
</reference>
<dbReference type="RefSeq" id="WP_072916327.1">
    <property type="nucleotide sequence ID" value="NZ_FRAR01000024.1"/>
</dbReference>
<dbReference type="InterPro" id="IPR000644">
    <property type="entry name" value="CBS_dom"/>
</dbReference>
<dbReference type="PANTHER" id="PTHR43080">
    <property type="entry name" value="CBS DOMAIN-CONTAINING PROTEIN CBSX3, MITOCHONDRIAL"/>
    <property type="match status" value="1"/>
</dbReference>
<name>A0A1M6VFV5_9FIRM</name>
<evidence type="ECO:0000313" key="5">
    <source>
        <dbReference type="Proteomes" id="UP000183997"/>
    </source>
</evidence>
<keyword evidence="1 2" id="KW-0129">CBS domain</keyword>
<keyword evidence="5" id="KW-1185">Reference proteome</keyword>
<dbReference type="PANTHER" id="PTHR43080:SF2">
    <property type="entry name" value="CBS DOMAIN-CONTAINING PROTEIN"/>
    <property type="match status" value="1"/>
</dbReference>
<dbReference type="SMART" id="SM00116">
    <property type="entry name" value="CBS"/>
    <property type="match status" value="2"/>
</dbReference>
<accession>A0A1M6VFV5</accession>
<sequence length="147" mass="16819">MITVSDVFKTFTVEPILVHKNDKIKSIHQKFIKQNVPICRCAYVVDDDKHVIGRITLRKIMDYIAIKKALTGSKTYSVKKLFEYISPDLVAENIMETTIVVNLEQSLEEAFQLMLDKHVEEAAVVDKDGYAIGDLNVYEVLKEIEID</sequence>
<dbReference type="Pfam" id="PF00571">
    <property type="entry name" value="CBS"/>
    <property type="match status" value="2"/>
</dbReference>
<evidence type="ECO:0000256" key="2">
    <source>
        <dbReference type="PROSITE-ProRule" id="PRU00703"/>
    </source>
</evidence>
<dbReference type="AlphaFoldDB" id="A0A1M6VFV5"/>
<dbReference type="PROSITE" id="PS51371">
    <property type="entry name" value="CBS"/>
    <property type="match status" value="1"/>
</dbReference>
<dbReference type="EMBL" id="FRAR01000024">
    <property type="protein sequence ID" value="SHK80360.1"/>
    <property type="molecule type" value="Genomic_DNA"/>
</dbReference>
<dbReference type="SUPFAM" id="SSF54631">
    <property type="entry name" value="CBS-domain pair"/>
    <property type="match status" value="1"/>
</dbReference>
<gene>
    <name evidence="4" type="ORF">SAMN02745123_03186</name>
</gene>
<dbReference type="Gene3D" id="3.10.580.10">
    <property type="entry name" value="CBS-domain"/>
    <property type="match status" value="1"/>
</dbReference>
<organism evidence="4 5">
    <name type="scientific">Desulforamulus aeronauticus DSM 10349</name>
    <dbReference type="NCBI Taxonomy" id="1121421"/>
    <lineage>
        <taxon>Bacteria</taxon>
        <taxon>Bacillati</taxon>
        <taxon>Bacillota</taxon>
        <taxon>Clostridia</taxon>
        <taxon>Eubacteriales</taxon>
        <taxon>Peptococcaceae</taxon>
        <taxon>Desulforamulus</taxon>
    </lineage>
</organism>
<dbReference type="Proteomes" id="UP000183997">
    <property type="component" value="Unassembled WGS sequence"/>
</dbReference>